<evidence type="ECO:0000256" key="2">
    <source>
        <dbReference type="ARBA" id="ARBA00022475"/>
    </source>
</evidence>
<proteinExistence type="predicted"/>
<evidence type="ECO:0000256" key="5">
    <source>
        <dbReference type="ARBA" id="ARBA00022989"/>
    </source>
</evidence>
<reference evidence="10 11" key="1">
    <citation type="submission" date="2019-08" db="EMBL/GenBank/DDBJ databases">
        <title>Genome sequencing of Paenibacillus faecis DSM 23593(T).</title>
        <authorList>
            <person name="Kook J.-K."/>
            <person name="Park S.-N."/>
            <person name="Lim Y.K."/>
        </authorList>
    </citation>
    <scope>NUCLEOTIDE SEQUENCE [LARGE SCALE GENOMIC DNA]</scope>
    <source>
        <strain evidence="10 11">DSM 23593</strain>
    </source>
</reference>
<dbReference type="InterPro" id="IPR013685">
    <property type="entry name" value="POTRA_FtsQ_type"/>
</dbReference>
<feature type="transmembrane region" description="Helical" evidence="8">
    <location>
        <begin position="21"/>
        <end position="39"/>
    </location>
</feature>
<dbReference type="PROSITE" id="PS51779">
    <property type="entry name" value="POTRA"/>
    <property type="match status" value="1"/>
</dbReference>
<sequence>MPKTTVPLLKEPQQKKKSSRKLAGILFLLVLILLCVLFFRSSISKISEISFEGNTYLSDQELLDISGLKVGAPFFGTSGSKIESKLSGIKSIQEVRVDKSFPGKVRVEIQEYPVVAYELTADGQLNGLLANGTRVNLDNGTMPIEKPILTGWSPDDPNLPKLCGTLANIPDALTTEISEITPSPTVSYPDRIKMYTRSKFEVISAVSVLAEKAEYMNMIMDSQDPGILTLLDADTYVPYETSEDEPDGENDTTHK</sequence>
<keyword evidence="3" id="KW-0132">Cell division</keyword>
<keyword evidence="4 8" id="KW-0812">Transmembrane</keyword>
<evidence type="ECO:0000313" key="10">
    <source>
        <dbReference type="EMBL" id="TYA13002.1"/>
    </source>
</evidence>
<dbReference type="PANTHER" id="PTHR37820">
    <property type="entry name" value="CELL DIVISION PROTEIN DIVIB"/>
    <property type="match status" value="1"/>
</dbReference>
<keyword evidence="7" id="KW-0131">Cell cycle</keyword>
<evidence type="ECO:0000256" key="1">
    <source>
        <dbReference type="ARBA" id="ARBA00004370"/>
    </source>
</evidence>
<dbReference type="AlphaFoldDB" id="A0A5D0CT49"/>
<keyword evidence="6 8" id="KW-0472">Membrane</keyword>
<accession>A0A5D0CT49</accession>
<dbReference type="EMBL" id="VSDO01000002">
    <property type="protein sequence ID" value="TYA13002.1"/>
    <property type="molecule type" value="Genomic_DNA"/>
</dbReference>
<evidence type="ECO:0000256" key="7">
    <source>
        <dbReference type="ARBA" id="ARBA00023306"/>
    </source>
</evidence>
<dbReference type="RefSeq" id="WP_148451602.1">
    <property type="nucleotide sequence ID" value="NZ_VSDO01000002.1"/>
</dbReference>
<gene>
    <name evidence="10" type="ORF">FRY98_09945</name>
</gene>
<feature type="domain" description="POTRA" evidence="9">
    <location>
        <begin position="44"/>
        <end position="112"/>
    </location>
</feature>
<name>A0A5D0CT49_9BACL</name>
<dbReference type="Gene3D" id="3.40.50.10960">
    <property type="match status" value="1"/>
</dbReference>
<evidence type="ECO:0000259" key="9">
    <source>
        <dbReference type="PROSITE" id="PS51779"/>
    </source>
</evidence>
<dbReference type="Pfam" id="PF08478">
    <property type="entry name" value="POTRA_1"/>
    <property type="match status" value="1"/>
</dbReference>
<dbReference type="OrthoDB" id="2677691at2"/>
<dbReference type="Proteomes" id="UP000325218">
    <property type="component" value="Unassembled WGS sequence"/>
</dbReference>
<dbReference type="InterPro" id="IPR050487">
    <property type="entry name" value="FtsQ_DivIB"/>
</dbReference>
<protein>
    <submittedName>
        <fullName evidence="10">FtsQ-type POTRA domain-containing protein</fullName>
    </submittedName>
</protein>
<dbReference type="InterPro" id="IPR034746">
    <property type="entry name" value="POTRA"/>
</dbReference>
<comment type="subcellular location">
    <subcellularLocation>
        <location evidence="1">Membrane</location>
    </subcellularLocation>
</comment>
<keyword evidence="11" id="KW-1185">Reference proteome</keyword>
<evidence type="ECO:0000313" key="11">
    <source>
        <dbReference type="Proteomes" id="UP000325218"/>
    </source>
</evidence>
<evidence type="ECO:0000256" key="3">
    <source>
        <dbReference type="ARBA" id="ARBA00022618"/>
    </source>
</evidence>
<keyword evidence="2" id="KW-1003">Cell membrane</keyword>
<comment type="caution">
    <text evidence="10">The sequence shown here is derived from an EMBL/GenBank/DDBJ whole genome shotgun (WGS) entry which is preliminary data.</text>
</comment>
<evidence type="ECO:0000256" key="4">
    <source>
        <dbReference type="ARBA" id="ARBA00022692"/>
    </source>
</evidence>
<dbReference type="PANTHER" id="PTHR37820:SF1">
    <property type="entry name" value="CELL DIVISION PROTEIN FTSQ"/>
    <property type="match status" value="1"/>
</dbReference>
<evidence type="ECO:0000256" key="6">
    <source>
        <dbReference type="ARBA" id="ARBA00023136"/>
    </source>
</evidence>
<dbReference type="Gene3D" id="3.10.20.310">
    <property type="entry name" value="membrane protein fhac"/>
    <property type="match status" value="1"/>
</dbReference>
<organism evidence="10 11">
    <name type="scientific">Paenibacillus faecis</name>
    <dbReference type="NCBI Taxonomy" id="862114"/>
    <lineage>
        <taxon>Bacteria</taxon>
        <taxon>Bacillati</taxon>
        <taxon>Bacillota</taxon>
        <taxon>Bacilli</taxon>
        <taxon>Bacillales</taxon>
        <taxon>Paenibacillaceae</taxon>
        <taxon>Paenibacillus</taxon>
    </lineage>
</organism>
<dbReference type="GO" id="GO:0051301">
    <property type="term" value="P:cell division"/>
    <property type="evidence" value="ECO:0007669"/>
    <property type="project" value="UniProtKB-KW"/>
</dbReference>
<evidence type="ECO:0000256" key="8">
    <source>
        <dbReference type="SAM" id="Phobius"/>
    </source>
</evidence>
<keyword evidence="5 8" id="KW-1133">Transmembrane helix</keyword>
<dbReference type="GO" id="GO:0005886">
    <property type="term" value="C:plasma membrane"/>
    <property type="evidence" value="ECO:0007669"/>
    <property type="project" value="TreeGrafter"/>
</dbReference>